<organism evidence="8 9">
    <name type="scientific">Pectinatus haikarae</name>
    <dbReference type="NCBI Taxonomy" id="349096"/>
    <lineage>
        <taxon>Bacteria</taxon>
        <taxon>Bacillati</taxon>
        <taxon>Bacillota</taxon>
        <taxon>Negativicutes</taxon>
        <taxon>Selenomonadales</taxon>
        <taxon>Selenomonadaceae</taxon>
        <taxon>Pectinatus</taxon>
    </lineage>
</organism>
<feature type="domain" description="PLD phosphodiesterase" evidence="7">
    <location>
        <begin position="41"/>
        <end position="68"/>
    </location>
</feature>
<evidence type="ECO:0000256" key="3">
    <source>
        <dbReference type="ARBA" id="ARBA00012027"/>
    </source>
</evidence>
<dbReference type="Proteomes" id="UP001239167">
    <property type="component" value="Unassembled WGS sequence"/>
</dbReference>
<evidence type="ECO:0000256" key="5">
    <source>
        <dbReference type="ARBA" id="ARBA00022963"/>
    </source>
</evidence>
<dbReference type="SUPFAM" id="SSF56024">
    <property type="entry name" value="Phospholipase D/nuclease"/>
    <property type="match status" value="1"/>
</dbReference>
<keyword evidence="5" id="KW-0442">Lipid degradation</keyword>
<keyword evidence="6" id="KW-0443">Lipid metabolism</keyword>
<keyword evidence="9" id="KW-1185">Reference proteome</keyword>
<dbReference type="Pfam" id="PF13091">
    <property type="entry name" value="PLDc_2"/>
    <property type="match status" value="1"/>
</dbReference>
<dbReference type="EMBL" id="JAUSUE010000015">
    <property type="protein sequence ID" value="MDQ0204353.1"/>
    <property type="molecule type" value="Genomic_DNA"/>
</dbReference>
<dbReference type="InterPro" id="IPR001736">
    <property type="entry name" value="PLipase_D/transphosphatidylase"/>
</dbReference>
<sequence length="106" mass="12347">MNAQKRDINVRIILDKSQETEKYSSAKFFADNKIPLKIDHDFQIAHSKIMIIDDINIVTDSFNFTKSAESKNAENILVIRGNKDLAGYYVQNWQWRNIKENKSKPS</sequence>
<evidence type="ECO:0000313" key="9">
    <source>
        <dbReference type="Proteomes" id="UP001239167"/>
    </source>
</evidence>
<gene>
    <name evidence="8" type="ORF">J2S01_002081</name>
</gene>
<evidence type="ECO:0000256" key="2">
    <source>
        <dbReference type="ARBA" id="ARBA00008664"/>
    </source>
</evidence>
<evidence type="ECO:0000256" key="6">
    <source>
        <dbReference type="ARBA" id="ARBA00023098"/>
    </source>
</evidence>
<dbReference type="PANTHER" id="PTHR43856:SF1">
    <property type="entry name" value="MITOCHONDRIAL CARDIOLIPIN HYDROLASE"/>
    <property type="match status" value="1"/>
</dbReference>
<proteinExistence type="inferred from homology"/>
<evidence type="ECO:0000256" key="4">
    <source>
        <dbReference type="ARBA" id="ARBA00022801"/>
    </source>
</evidence>
<dbReference type="InterPro" id="IPR051406">
    <property type="entry name" value="PLD_domain"/>
</dbReference>
<comment type="catalytic activity">
    <reaction evidence="1">
        <text>a 1,2-diacyl-sn-glycero-3-phosphocholine + H2O = a 1,2-diacyl-sn-glycero-3-phosphate + choline + H(+)</text>
        <dbReference type="Rhea" id="RHEA:14445"/>
        <dbReference type="ChEBI" id="CHEBI:15354"/>
        <dbReference type="ChEBI" id="CHEBI:15377"/>
        <dbReference type="ChEBI" id="CHEBI:15378"/>
        <dbReference type="ChEBI" id="CHEBI:57643"/>
        <dbReference type="ChEBI" id="CHEBI:58608"/>
        <dbReference type="EC" id="3.1.4.4"/>
    </reaction>
</comment>
<comment type="caution">
    <text evidence="8">The sequence shown here is derived from an EMBL/GenBank/DDBJ whole genome shotgun (WGS) entry which is preliminary data.</text>
</comment>
<evidence type="ECO:0000259" key="7">
    <source>
        <dbReference type="PROSITE" id="PS50035"/>
    </source>
</evidence>
<dbReference type="Gene3D" id="3.30.870.10">
    <property type="entry name" value="Endonuclease Chain A"/>
    <property type="match status" value="1"/>
</dbReference>
<protein>
    <recommendedName>
        <fullName evidence="3">phospholipase D</fullName>
        <ecNumber evidence="3">3.1.4.4</ecNumber>
    </recommendedName>
</protein>
<dbReference type="InterPro" id="IPR025202">
    <property type="entry name" value="PLD-like_dom"/>
</dbReference>
<evidence type="ECO:0000256" key="1">
    <source>
        <dbReference type="ARBA" id="ARBA00000798"/>
    </source>
</evidence>
<name>A0ABT9Y938_9FIRM</name>
<comment type="similarity">
    <text evidence="2">Belongs to the phospholipase D family.</text>
</comment>
<evidence type="ECO:0000313" key="8">
    <source>
        <dbReference type="EMBL" id="MDQ0204353.1"/>
    </source>
</evidence>
<accession>A0ABT9Y938</accession>
<dbReference type="PROSITE" id="PS50035">
    <property type="entry name" value="PLD"/>
    <property type="match status" value="1"/>
</dbReference>
<dbReference type="PANTHER" id="PTHR43856">
    <property type="entry name" value="CARDIOLIPIN HYDROLASE"/>
    <property type="match status" value="1"/>
</dbReference>
<reference evidence="8 9" key="1">
    <citation type="submission" date="2023-07" db="EMBL/GenBank/DDBJ databases">
        <title>Genomic Encyclopedia of Type Strains, Phase IV (KMG-IV): sequencing the most valuable type-strain genomes for metagenomic binning, comparative biology and taxonomic classification.</title>
        <authorList>
            <person name="Goeker M."/>
        </authorList>
    </citation>
    <scope>NUCLEOTIDE SEQUENCE [LARGE SCALE GENOMIC DNA]</scope>
    <source>
        <strain evidence="8 9">DSM 16980</strain>
    </source>
</reference>
<dbReference type="EC" id="3.1.4.4" evidence="3"/>
<keyword evidence="4" id="KW-0378">Hydrolase</keyword>